<reference evidence="3" key="1">
    <citation type="submission" date="2017-09" db="EMBL/GenBank/DDBJ databases">
        <title>Depth-based differentiation of microbial function through sediment-hosted aquifers and enrichment of novel symbionts in the deep terrestrial subsurface.</title>
        <authorList>
            <person name="Probst A.J."/>
            <person name="Ladd B."/>
            <person name="Jarett J.K."/>
            <person name="Geller-Mcgrath D.E."/>
            <person name="Sieber C.M.K."/>
            <person name="Emerson J.B."/>
            <person name="Anantharaman K."/>
            <person name="Thomas B.C."/>
            <person name="Malmstrom R."/>
            <person name="Stieglmeier M."/>
            <person name="Klingl A."/>
            <person name="Woyke T."/>
            <person name="Ryan C.M."/>
            <person name="Banfield J.F."/>
        </authorList>
    </citation>
    <scope>NUCLEOTIDE SEQUENCE [LARGE SCALE GENOMIC DNA]</scope>
</reference>
<feature type="transmembrane region" description="Helical" evidence="1">
    <location>
        <begin position="124"/>
        <end position="145"/>
    </location>
</feature>
<dbReference type="GO" id="GO:0005886">
    <property type="term" value="C:plasma membrane"/>
    <property type="evidence" value="ECO:0007669"/>
    <property type="project" value="UniProtKB-SubCell"/>
</dbReference>
<dbReference type="RefSeq" id="WP_286678455.1">
    <property type="nucleotide sequence ID" value="NZ_MNXI01000084.1"/>
</dbReference>
<feature type="transmembrane region" description="Helical" evidence="1">
    <location>
        <begin position="184"/>
        <end position="204"/>
    </location>
</feature>
<feature type="transmembrane region" description="Helical" evidence="1">
    <location>
        <begin position="17"/>
        <end position="40"/>
    </location>
</feature>
<dbReference type="AlphaFoldDB" id="A0A2M7T7F2"/>
<dbReference type="GO" id="GO:0140359">
    <property type="term" value="F:ABC-type transporter activity"/>
    <property type="evidence" value="ECO:0007669"/>
    <property type="project" value="InterPro"/>
</dbReference>
<keyword evidence="1" id="KW-1133">Transmembrane helix</keyword>
<organism evidence="2 3">
    <name type="scientific">Candidatus Aquicultor secundus</name>
    <dbReference type="NCBI Taxonomy" id="1973895"/>
    <lineage>
        <taxon>Bacteria</taxon>
        <taxon>Bacillati</taxon>
        <taxon>Actinomycetota</taxon>
        <taxon>Candidatus Aquicultoria</taxon>
        <taxon>Candidatus Aquicultorales</taxon>
        <taxon>Candidatus Aquicultoraceae</taxon>
        <taxon>Candidatus Aquicultor</taxon>
    </lineage>
</organism>
<comment type="caution">
    <text evidence="2">The sequence shown here is derived from an EMBL/GenBank/DDBJ whole genome shotgun (WGS) entry which is preliminary data.</text>
</comment>
<protein>
    <submittedName>
        <fullName evidence="2">ABC transporter permease</fullName>
    </submittedName>
</protein>
<dbReference type="Pfam" id="PF12679">
    <property type="entry name" value="ABC2_membrane_2"/>
    <property type="match status" value="1"/>
</dbReference>
<feature type="transmembrane region" description="Helical" evidence="1">
    <location>
        <begin position="216"/>
        <end position="240"/>
    </location>
</feature>
<dbReference type="PANTHER" id="PTHR43471">
    <property type="entry name" value="ABC TRANSPORTER PERMEASE"/>
    <property type="match status" value="1"/>
</dbReference>
<proteinExistence type="predicted"/>
<accession>A0A2M7T7F2</accession>
<evidence type="ECO:0000256" key="1">
    <source>
        <dbReference type="SAM" id="Phobius"/>
    </source>
</evidence>
<keyword evidence="1" id="KW-0812">Transmembrane</keyword>
<dbReference type="EMBL" id="PFNG01000158">
    <property type="protein sequence ID" value="PIZ38164.1"/>
    <property type="molecule type" value="Genomic_DNA"/>
</dbReference>
<evidence type="ECO:0000313" key="3">
    <source>
        <dbReference type="Proteomes" id="UP000230956"/>
    </source>
</evidence>
<feature type="transmembrane region" description="Helical" evidence="1">
    <location>
        <begin position="73"/>
        <end position="95"/>
    </location>
</feature>
<gene>
    <name evidence="2" type="ORF">COY37_06680</name>
</gene>
<feature type="transmembrane region" description="Helical" evidence="1">
    <location>
        <begin position="266"/>
        <end position="285"/>
    </location>
</feature>
<sequence length="291" mass="31058">MLTIASLTFKEALRKKILIAALVLTLLFLAVYGIGLHFIAQEISSHEAEFRASGGNFSQVEGNMIQDTTKKAFLLLGIYFASSIVSLLAIFSAVGSVSSEVENGMLHALLAKPIRRRDVILGKFTGYALMLALYATLLFVSILGLNHFIFGSSLSGTLPAVGLFILEPLVLLAVTIAGSTKFSTLANGIIAFMVYTIGVIGGMAEQVGAMAQIKMLVTSGIVTSLFMPVDALYRMIAIIITGPSTNPLSNFTFGPFGAVSQPSNAMIVYAFFYMAAFVLIAVRAFSKRDIG</sequence>
<feature type="transmembrane region" description="Helical" evidence="1">
    <location>
        <begin position="157"/>
        <end position="178"/>
    </location>
</feature>
<dbReference type="Proteomes" id="UP000230956">
    <property type="component" value="Unassembled WGS sequence"/>
</dbReference>
<evidence type="ECO:0000313" key="2">
    <source>
        <dbReference type="EMBL" id="PIZ38164.1"/>
    </source>
</evidence>
<name>A0A2M7T7F2_9ACTN</name>
<keyword evidence="1" id="KW-0472">Membrane</keyword>